<dbReference type="InterPro" id="IPR050802">
    <property type="entry name" value="EF-GSTs"/>
</dbReference>
<dbReference type="InterPro" id="IPR010987">
    <property type="entry name" value="Glutathione-S-Trfase_C-like"/>
</dbReference>
<keyword evidence="1 3" id="KW-0251">Elongation factor</keyword>
<evidence type="ECO:0000313" key="8">
    <source>
        <dbReference type="Proteomes" id="UP000241769"/>
    </source>
</evidence>
<feature type="compositionally biased region" description="Basic and acidic residues" evidence="4">
    <location>
        <begin position="204"/>
        <end position="221"/>
    </location>
</feature>
<dbReference type="GO" id="GO:0005634">
    <property type="term" value="C:nucleus"/>
    <property type="evidence" value="ECO:0007669"/>
    <property type="project" value="TreeGrafter"/>
</dbReference>
<dbReference type="InterPro" id="IPR036433">
    <property type="entry name" value="EF1B_G_C_sf"/>
</dbReference>
<dbReference type="FunCoup" id="A0A2P6N7Z5">
    <property type="interactions" value="818"/>
</dbReference>
<dbReference type="InterPro" id="IPR036282">
    <property type="entry name" value="Glutathione-S-Trfase_C_sf"/>
</dbReference>
<sequence>MSLKLHTADKTSPATFKVLVAAQYAGVKVDVVETETAPKGESIGKLPILETPQGLLSGSDAAAHYIIGQGKSTLNGSNAFEAAQVSQWVDYVASEIDLPASVWVFPILGLVHNVQPATDKATADIRKVLDTLNKYFTFRTFLVGQRVSYADIAVAASLYQLFQKLFEPAFIKPYGHAKRWFLTIVNQPQFKAVAGEFTICEKKESPREPVKKEAPKKEAAPAKKPAAKKDDDDEEKEENFEDDEPKKKNPLDFLPPSKFNLEEWKRVYSNTDTRKEAIPWFWQNYDPQGFSLWYGEYKYNDELNSTFKTANLLGGYIQRLDKLRKYGFASLVIFGDEPKLEVAGIVLNRGTAQAPELIECDDSEHYNWRQINIEDPKDKELVQDFWAWDGEFGGKKFNQAKNFR</sequence>
<dbReference type="PROSITE" id="PS50405">
    <property type="entry name" value="GST_CTER"/>
    <property type="match status" value="1"/>
</dbReference>
<evidence type="ECO:0000313" key="7">
    <source>
        <dbReference type="EMBL" id="PRP80070.1"/>
    </source>
</evidence>
<accession>A0A2P6N7Z5</accession>
<keyword evidence="8" id="KW-1185">Reference proteome</keyword>
<dbReference type="SMART" id="SM01183">
    <property type="entry name" value="EF1G"/>
    <property type="match status" value="1"/>
</dbReference>
<proteinExistence type="predicted"/>
<dbReference type="STRING" id="1890364.A0A2P6N7Z5"/>
<dbReference type="Gene3D" id="3.30.70.1010">
    <property type="entry name" value="Translation elongation factor EF1B, gamma chain, conserved domain"/>
    <property type="match status" value="1"/>
</dbReference>
<evidence type="ECO:0000256" key="4">
    <source>
        <dbReference type="SAM" id="MobiDB-lite"/>
    </source>
</evidence>
<dbReference type="SUPFAM" id="SSF47616">
    <property type="entry name" value="GST C-terminal domain-like"/>
    <property type="match status" value="1"/>
</dbReference>
<feature type="compositionally biased region" description="Acidic residues" evidence="4">
    <location>
        <begin position="231"/>
        <end position="243"/>
    </location>
</feature>
<dbReference type="Gene3D" id="1.20.1050.10">
    <property type="match status" value="1"/>
</dbReference>
<evidence type="ECO:0000256" key="1">
    <source>
        <dbReference type="ARBA" id="ARBA00022768"/>
    </source>
</evidence>
<reference evidence="7 8" key="1">
    <citation type="journal article" date="2018" name="Genome Biol. Evol.">
        <title>Multiple Roots of Fruiting Body Formation in Amoebozoa.</title>
        <authorList>
            <person name="Hillmann F."/>
            <person name="Forbes G."/>
            <person name="Novohradska S."/>
            <person name="Ferling I."/>
            <person name="Riege K."/>
            <person name="Groth M."/>
            <person name="Westermann M."/>
            <person name="Marz M."/>
            <person name="Spaller T."/>
            <person name="Winckler T."/>
            <person name="Schaap P."/>
            <person name="Glockner G."/>
        </authorList>
    </citation>
    <scope>NUCLEOTIDE SEQUENCE [LARGE SCALE GENOMIC DNA]</scope>
    <source>
        <strain evidence="7 8">Jena</strain>
    </source>
</reference>
<dbReference type="InterPro" id="IPR001662">
    <property type="entry name" value="EF1B_G_C"/>
</dbReference>
<dbReference type="CDD" id="cd03181">
    <property type="entry name" value="GST_C_EF1Bgamma_like"/>
    <property type="match status" value="1"/>
</dbReference>
<gene>
    <name evidence="7" type="ORF">PROFUN_10753</name>
</gene>
<dbReference type="InParanoid" id="A0A2P6N7Z5"/>
<protein>
    <submittedName>
        <fullName evidence="7">Glutathione S-transferase domain-containing protein</fullName>
    </submittedName>
</protein>
<evidence type="ECO:0000256" key="2">
    <source>
        <dbReference type="ARBA" id="ARBA00022917"/>
    </source>
</evidence>
<evidence type="ECO:0000259" key="6">
    <source>
        <dbReference type="PROSITE" id="PS50405"/>
    </source>
</evidence>
<comment type="caution">
    <text evidence="7">The sequence shown here is derived from an EMBL/GenBank/DDBJ whole genome shotgun (WGS) entry which is preliminary data.</text>
</comment>
<evidence type="ECO:0000259" key="5">
    <source>
        <dbReference type="PROSITE" id="PS50040"/>
    </source>
</evidence>
<dbReference type="PROSITE" id="PS50040">
    <property type="entry name" value="EF1G_C"/>
    <property type="match status" value="1"/>
</dbReference>
<dbReference type="EMBL" id="MDYQ01000162">
    <property type="protein sequence ID" value="PRP80070.1"/>
    <property type="molecule type" value="Genomic_DNA"/>
</dbReference>
<dbReference type="InterPro" id="IPR004046">
    <property type="entry name" value="GST_C"/>
</dbReference>
<dbReference type="GO" id="GO:0016740">
    <property type="term" value="F:transferase activity"/>
    <property type="evidence" value="ECO:0007669"/>
    <property type="project" value="UniProtKB-KW"/>
</dbReference>
<dbReference type="OrthoDB" id="249703at2759"/>
<keyword evidence="7" id="KW-0808">Transferase</keyword>
<evidence type="ECO:0000256" key="3">
    <source>
        <dbReference type="PROSITE-ProRule" id="PRU00519"/>
    </source>
</evidence>
<keyword evidence="2 3" id="KW-0648">Protein biosynthesis</keyword>
<feature type="domain" description="GST C-terminal" evidence="6">
    <location>
        <begin position="78"/>
        <end position="210"/>
    </location>
</feature>
<dbReference type="PANTHER" id="PTHR43986:SF1">
    <property type="entry name" value="ELONGATION FACTOR 1-GAMMA"/>
    <property type="match status" value="1"/>
</dbReference>
<name>A0A2P6N7Z5_9EUKA</name>
<feature type="region of interest" description="Disordered" evidence="4">
    <location>
        <begin position="204"/>
        <end position="254"/>
    </location>
</feature>
<dbReference type="AlphaFoldDB" id="A0A2P6N7Z5"/>
<dbReference type="FunFam" id="1.20.1050.10:FF:000006">
    <property type="entry name" value="Elongation factor 1 gamma"/>
    <property type="match status" value="1"/>
</dbReference>
<dbReference type="Pfam" id="PF00043">
    <property type="entry name" value="GST_C"/>
    <property type="match status" value="1"/>
</dbReference>
<dbReference type="Proteomes" id="UP000241769">
    <property type="component" value="Unassembled WGS sequence"/>
</dbReference>
<dbReference type="FunFam" id="3.30.70.1010:FF:000001">
    <property type="entry name" value="Elongation factor 1-gamma 1"/>
    <property type="match status" value="1"/>
</dbReference>
<dbReference type="Pfam" id="PF00647">
    <property type="entry name" value="EF1G"/>
    <property type="match status" value="1"/>
</dbReference>
<dbReference type="PANTHER" id="PTHR43986">
    <property type="entry name" value="ELONGATION FACTOR 1-GAMMA"/>
    <property type="match status" value="1"/>
</dbReference>
<dbReference type="GO" id="GO:0005737">
    <property type="term" value="C:cytoplasm"/>
    <property type="evidence" value="ECO:0007669"/>
    <property type="project" value="TreeGrafter"/>
</dbReference>
<organism evidence="7 8">
    <name type="scientific">Planoprotostelium fungivorum</name>
    <dbReference type="NCBI Taxonomy" id="1890364"/>
    <lineage>
        <taxon>Eukaryota</taxon>
        <taxon>Amoebozoa</taxon>
        <taxon>Evosea</taxon>
        <taxon>Variosea</taxon>
        <taxon>Cavosteliida</taxon>
        <taxon>Cavosteliaceae</taxon>
        <taxon>Planoprotostelium</taxon>
    </lineage>
</organism>
<dbReference type="GO" id="GO:0003746">
    <property type="term" value="F:translation elongation factor activity"/>
    <property type="evidence" value="ECO:0007669"/>
    <property type="project" value="UniProtKB-UniRule"/>
</dbReference>
<dbReference type="SUPFAM" id="SSF89942">
    <property type="entry name" value="eEF1-gamma domain"/>
    <property type="match status" value="1"/>
</dbReference>
<feature type="domain" description="EF-1-gamma C-terminal" evidence="5">
    <location>
        <begin position="247"/>
        <end position="404"/>
    </location>
</feature>